<name>A0A0K1E653_CHOCO</name>
<sequence length="284" mass="31354">MRLPAESTSSWTHVSYASFTWASLVAWSEFPDLSQDEREAIEVLATSMRSSIDTLLSAARATEQHVLFARPMTMARQNAWLRLLRRRAGEAQSMVTFKVGHSSMNHPQVREFLPKLRATITRKKIAERPFAAEKAATRLEGLIADFPEKPVLVQRLRDVATGAQAALDASKSSRATWSMGRSAEVVAKTRLRLELEKTHRLLGARFPGQRDFVESFFLRGSKPSEGNDQEEEGEEAVEQTKAVALVGAEEADVIDEADAEDEDADATLVDADEDPSPQSVSAAV</sequence>
<organism evidence="2 3">
    <name type="scientific">Chondromyces crocatus</name>
    <dbReference type="NCBI Taxonomy" id="52"/>
    <lineage>
        <taxon>Bacteria</taxon>
        <taxon>Pseudomonadati</taxon>
        <taxon>Myxococcota</taxon>
        <taxon>Polyangia</taxon>
        <taxon>Polyangiales</taxon>
        <taxon>Polyangiaceae</taxon>
        <taxon>Chondromyces</taxon>
    </lineage>
</organism>
<evidence type="ECO:0000256" key="1">
    <source>
        <dbReference type="SAM" id="MobiDB-lite"/>
    </source>
</evidence>
<dbReference type="KEGG" id="ccro:CMC5_001600"/>
<feature type="compositionally biased region" description="Acidic residues" evidence="1">
    <location>
        <begin position="249"/>
        <end position="275"/>
    </location>
</feature>
<dbReference type="Proteomes" id="UP000067626">
    <property type="component" value="Chromosome"/>
</dbReference>
<feature type="region of interest" description="Disordered" evidence="1">
    <location>
        <begin position="219"/>
        <end position="284"/>
    </location>
</feature>
<evidence type="ECO:0000313" key="2">
    <source>
        <dbReference type="EMBL" id="AKT36048.1"/>
    </source>
</evidence>
<reference evidence="2 3" key="1">
    <citation type="submission" date="2015-07" db="EMBL/GenBank/DDBJ databases">
        <title>Genome analysis of myxobacterium Chondromyces crocatus Cm c5 reveals a high potential for natural compound synthesis and the genetic basis for the loss of fruiting body formation.</title>
        <authorList>
            <person name="Zaburannyi N."/>
            <person name="Bunk B."/>
            <person name="Maier J."/>
            <person name="Overmann J."/>
            <person name="Mueller R."/>
        </authorList>
    </citation>
    <scope>NUCLEOTIDE SEQUENCE [LARGE SCALE GENOMIC DNA]</scope>
    <source>
        <strain evidence="2 3">Cm c5</strain>
    </source>
</reference>
<dbReference type="OrthoDB" id="5503179at2"/>
<gene>
    <name evidence="2" type="ORF">CMC5_001600</name>
</gene>
<accession>A0A0K1E653</accession>
<keyword evidence="3" id="KW-1185">Reference proteome</keyword>
<evidence type="ECO:0000313" key="3">
    <source>
        <dbReference type="Proteomes" id="UP000067626"/>
    </source>
</evidence>
<dbReference type="AlphaFoldDB" id="A0A0K1E653"/>
<dbReference type="EMBL" id="CP012159">
    <property type="protein sequence ID" value="AKT36048.1"/>
    <property type="molecule type" value="Genomic_DNA"/>
</dbReference>
<protein>
    <submittedName>
        <fullName evidence="2">Uncharacterized protein</fullName>
    </submittedName>
</protein>
<proteinExistence type="predicted"/>
<dbReference type="RefSeq" id="WP_050428622.1">
    <property type="nucleotide sequence ID" value="NZ_CP012159.1"/>
</dbReference>
<feature type="compositionally biased region" description="Acidic residues" evidence="1">
    <location>
        <begin position="227"/>
        <end position="237"/>
    </location>
</feature>